<dbReference type="InterPro" id="IPR020792">
    <property type="entry name" value="SO4_adenylyltransferase_pro"/>
</dbReference>
<evidence type="ECO:0000256" key="5">
    <source>
        <dbReference type="ARBA" id="ARBA00022840"/>
    </source>
</evidence>
<keyword evidence="5 8" id="KW-0067">ATP-binding</keyword>
<dbReference type="NCBIfam" id="TIGR00339">
    <property type="entry name" value="sopT"/>
    <property type="match status" value="1"/>
</dbReference>
<keyword evidence="2 8" id="KW-0808">Transferase</keyword>
<dbReference type="GO" id="GO:0070814">
    <property type="term" value="P:hydrogen sulfide biosynthetic process"/>
    <property type="evidence" value="ECO:0007669"/>
    <property type="project" value="UniProtKB-UniRule"/>
</dbReference>
<evidence type="ECO:0000256" key="1">
    <source>
        <dbReference type="ARBA" id="ARBA00005048"/>
    </source>
</evidence>
<evidence type="ECO:0000256" key="6">
    <source>
        <dbReference type="ARBA" id="ARBA00037980"/>
    </source>
</evidence>
<dbReference type="CDD" id="cd00517">
    <property type="entry name" value="ATPS"/>
    <property type="match status" value="1"/>
</dbReference>
<dbReference type="Gene3D" id="3.10.400.10">
    <property type="entry name" value="Sulfate adenylyltransferase"/>
    <property type="match status" value="1"/>
</dbReference>
<evidence type="ECO:0000256" key="4">
    <source>
        <dbReference type="ARBA" id="ARBA00022741"/>
    </source>
</evidence>
<dbReference type="PANTHER" id="PTHR43509:SF1">
    <property type="entry name" value="SULFATE ADENYLYLTRANSFERASE"/>
    <property type="match status" value="1"/>
</dbReference>
<dbReference type="InterPro" id="IPR014729">
    <property type="entry name" value="Rossmann-like_a/b/a_fold"/>
</dbReference>
<evidence type="ECO:0000259" key="9">
    <source>
        <dbReference type="Pfam" id="PF01747"/>
    </source>
</evidence>
<dbReference type="Gene3D" id="3.40.50.620">
    <property type="entry name" value="HUPs"/>
    <property type="match status" value="1"/>
</dbReference>
<feature type="domain" description="Sulphate adenylyltransferase catalytic" evidence="9">
    <location>
        <begin position="169"/>
        <end position="375"/>
    </location>
</feature>
<evidence type="ECO:0000256" key="2">
    <source>
        <dbReference type="ARBA" id="ARBA00022679"/>
    </source>
</evidence>
<dbReference type="SUPFAM" id="SSF88697">
    <property type="entry name" value="PUA domain-like"/>
    <property type="match status" value="1"/>
</dbReference>
<evidence type="ECO:0000256" key="3">
    <source>
        <dbReference type="ARBA" id="ARBA00022695"/>
    </source>
</evidence>
<evidence type="ECO:0000259" key="10">
    <source>
        <dbReference type="Pfam" id="PF14306"/>
    </source>
</evidence>
<dbReference type="Pfam" id="PF01747">
    <property type="entry name" value="ATP-sulfurylase"/>
    <property type="match status" value="1"/>
</dbReference>
<dbReference type="Pfam" id="PF14306">
    <property type="entry name" value="PUA_2"/>
    <property type="match status" value="1"/>
</dbReference>
<dbReference type="Proteomes" id="UP000236173">
    <property type="component" value="Unassembled WGS sequence"/>
</dbReference>
<feature type="domain" description="ATP-sulfurylase PUA-like" evidence="10">
    <location>
        <begin position="4"/>
        <end position="160"/>
    </location>
</feature>
<evidence type="ECO:0000256" key="7">
    <source>
        <dbReference type="ARBA" id="ARBA00049370"/>
    </source>
</evidence>
<comment type="caution">
    <text evidence="11">The sequence shown here is derived from an EMBL/GenBank/DDBJ whole genome shotgun (WGS) entry which is preliminary data.</text>
</comment>
<dbReference type="SUPFAM" id="SSF52374">
    <property type="entry name" value="Nucleotidylyl transferase"/>
    <property type="match status" value="1"/>
</dbReference>
<sequence length="379" mass="42811">MASVPHGGVLVDQTVPMEVAAEELKRAATLPHLPADRDTLWDAEKIAIGAFSPLTGFMTGEQVKAVVDDMRLPSGEVWSMPILCPVPDAFVGQVRGAKEVALVDERDEVVAILQVQDVFRPDKRWLVKGVFGTEDEKHPGVARVLNQPEWFVGGEIRLLQPTENPYRRWEQTPRQTRAHFERMGWRTVVGFQTRNAPHRAHEYLQRCALEFCDGLLIQPIMGTKKGDDFPTEAIMAAYEALVREFYPADRVLLSGITTWMRYGGPREAVFHAIFRKNYGCTHFIVGRDHAGVGNYYDPYAAHRIFDELPDLGITILKVTAAFYCERCGCLATEKTCGHLESRRNISMTALRTMLRNGEMPPHELIRPEIAAILREFVVR</sequence>
<proteinExistence type="inferred from homology"/>
<evidence type="ECO:0000313" key="12">
    <source>
        <dbReference type="Proteomes" id="UP000236173"/>
    </source>
</evidence>
<evidence type="ECO:0000313" key="11">
    <source>
        <dbReference type="EMBL" id="GBC98499.1"/>
    </source>
</evidence>
<protein>
    <recommendedName>
        <fullName evidence="8">Sulfate adenylyltransferase</fullName>
        <ecNumber evidence="8">2.7.7.4</ecNumber>
    </recommendedName>
    <alternativeName>
        <fullName evidence="8">ATP-sulfurylase</fullName>
    </alternativeName>
    <alternativeName>
        <fullName evidence="8">Sulfate adenylate transferase</fullName>
        <shortName evidence="8">SAT</shortName>
    </alternativeName>
</protein>
<dbReference type="EC" id="2.7.7.4" evidence="8"/>
<dbReference type="AlphaFoldDB" id="A0A2H5XBD5"/>
<comment type="pathway">
    <text evidence="1 8">Sulfur metabolism; hydrogen sulfide biosynthesis; sulfite from sulfate: step 1/3.</text>
</comment>
<keyword evidence="3 8" id="KW-0548">Nucleotidyltransferase</keyword>
<name>A0A2H5XBD5_9BACT</name>
<gene>
    <name evidence="8 11" type="primary">sat</name>
    <name evidence="11" type="ORF">HRbin17_01012</name>
</gene>
<organism evidence="11 12">
    <name type="scientific">Candidatus Fervidibacter japonicus</name>
    <dbReference type="NCBI Taxonomy" id="2035412"/>
    <lineage>
        <taxon>Bacteria</taxon>
        <taxon>Candidatus Fervidibacterota</taxon>
        <taxon>Candidatus Fervidibacter</taxon>
    </lineage>
</organism>
<dbReference type="HAMAP" id="MF_00066">
    <property type="entry name" value="Sulf_adenylyltr"/>
    <property type="match status" value="1"/>
</dbReference>
<dbReference type="InterPro" id="IPR015947">
    <property type="entry name" value="PUA-like_sf"/>
</dbReference>
<dbReference type="EMBL" id="BEHT01000011">
    <property type="protein sequence ID" value="GBC98499.1"/>
    <property type="molecule type" value="Genomic_DNA"/>
</dbReference>
<dbReference type="GO" id="GO:0000103">
    <property type="term" value="P:sulfate assimilation"/>
    <property type="evidence" value="ECO:0007669"/>
    <property type="project" value="UniProtKB-UniRule"/>
</dbReference>
<dbReference type="InterPro" id="IPR025980">
    <property type="entry name" value="ATP-Sase_PUA-like_dom"/>
</dbReference>
<dbReference type="NCBIfam" id="NF003166">
    <property type="entry name" value="PRK04149.1"/>
    <property type="match status" value="1"/>
</dbReference>
<dbReference type="GO" id="GO:0004781">
    <property type="term" value="F:sulfate adenylyltransferase (ATP) activity"/>
    <property type="evidence" value="ECO:0007669"/>
    <property type="project" value="UniProtKB-UniRule"/>
</dbReference>
<reference evidence="12" key="1">
    <citation type="submission" date="2017-09" db="EMBL/GenBank/DDBJ databases">
        <title>Metaegenomics of thermophilic ammonia-oxidizing enrichment culture.</title>
        <authorList>
            <person name="Kato S."/>
            <person name="Suzuki K."/>
        </authorList>
    </citation>
    <scope>NUCLEOTIDE SEQUENCE [LARGE SCALE GENOMIC DNA]</scope>
</reference>
<comment type="similarity">
    <text evidence="6 8">Belongs to the sulfate adenylyltransferase family.</text>
</comment>
<keyword evidence="4 8" id="KW-0547">Nucleotide-binding</keyword>
<dbReference type="InterPro" id="IPR002650">
    <property type="entry name" value="Sulphate_adenylyltransferase"/>
</dbReference>
<dbReference type="GO" id="GO:0005524">
    <property type="term" value="F:ATP binding"/>
    <property type="evidence" value="ECO:0007669"/>
    <property type="project" value="UniProtKB-KW"/>
</dbReference>
<evidence type="ECO:0000256" key="8">
    <source>
        <dbReference type="HAMAP-Rule" id="MF_00066"/>
    </source>
</evidence>
<dbReference type="InterPro" id="IPR024951">
    <property type="entry name" value="Sulfurylase_cat_dom"/>
</dbReference>
<comment type="catalytic activity">
    <reaction evidence="7 8">
        <text>sulfate + ATP + H(+) = adenosine 5'-phosphosulfate + diphosphate</text>
        <dbReference type="Rhea" id="RHEA:18133"/>
        <dbReference type="ChEBI" id="CHEBI:15378"/>
        <dbReference type="ChEBI" id="CHEBI:16189"/>
        <dbReference type="ChEBI" id="CHEBI:30616"/>
        <dbReference type="ChEBI" id="CHEBI:33019"/>
        <dbReference type="ChEBI" id="CHEBI:58243"/>
        <dbReference type="EC" id="2.7.7.4"/>
    </reaction>
</comment>
<dbReference type="UniPathway" id="UPA00140">
    <property type="reaction ID" value="UER00204"/>
</dbReference>
<accession>A0A2H5XBD5</accession>
<dbReference type="PANTHER" id="PTHR43509">
    <property type="match status" value="1"/>
</dbReference>